<dbReference type="Proteomes" id="UP000322077">
    <property type="component" value="Unassembled WGS sequence"/>
</dbReference>
<feature type="domain" description="EF-hand" evidence="2">
    <location>
        <begin position="114"/>
        <end position="149"/>
    </location>
</feature>
<dbReference type="InterPro" id="IPR011992">
    <property type="entry name" value="EF-hand-dom_pair"/>
</dbReference>
<dbReference type="AlphaFoldDB" id="A0A5D9C4D7"/>
<dbReference type="Pfam" id="PF13202">
    <property type="entry name" value="EF-hand_5"/>
    <property type="match status" value="3"/>
</dbReference>
<gene>
    <name evidence="3" type="ORF">FYJ91_15470</name>
</gene>
<protein>
    <recommendedName>
        <fullName evidence="2">EF-hand domain-containing protein</fullName>
    </recommendedName>
</protein>
<feature type="signal peptide" evidence="1">
    <location>
        <begin position="1"/>
        <end position="21"/>
    </location>
</feature>
<feature type="domain" description="EF-hand" evidence="2">
    <location>
        <begin position="30"/>
        <end position="65"/>
    </location>
</feature>
<feature type="chain" id="PRO_5022817798" description="EF-hand domain-containing protein" evidence="1">
    <location>
        <begin position="22"/>
        <end position="155"/>
    </location>
</feature>
<proteinExistence type="predicted"/>
<evidence type="ECO:0000313" key="4">
    <source>
        <dbReference type="Proteomes" id="UP000322077"/>
    </source>
</evidence>
<keyword evidence="1" id="KW-0732">Signal</keyword>
<dbReference type="SMART" id="SM00054">
    <property type="entry name" value="EFh"/>
    <property type="match status" value="3"/>
</dbReference>
<dbReference type="PROSITE" id="PS50222">
    <property type="entry name" value="EF_HAND_2"/>
    <property type="match status" value="2"/>
</dbReference>
<dbReference type="SUPFAM" id="SSF47473">
    <property type="entry name" value="EF-hand"/>
    <property type="match status" value="1"/>
</dbReference>
<accession>A0A5D9C4D7</accession>
<reference evidence="3 4" key="1">
    <citation type="submission" date="2019-08" db="EMBL/GenBank/DDBJ databases">
        <authorList>
            <person name="Wang G."/>
            <person name="Xu Z."/>
        </authorList>
    </citation>
    <scope>NUCLEOTIDE SEQUENCE [LARGE SCALE GENOMIC DNA]</scope>
    <source>
        <strain evidence="3 4">ZX</strain>
    </source>
</reference>
<sequence>MRKAIFVTVMAMAATPLLAQADGVPRTRAAMEQAIAQRFTASDTNKDGAIDRAEAARALGMSPTAARAAPFEYSIGADGRPQLHVSQDGAAAGMLQMMFGQVDRNGDGMLQLAEAQAAARQRFDRADRNRDGTLSGAEIEAARTELAPMLSALGL</sequence>
<dbReference type="Gene3D" id="1.10.238.10">
    <property type="entry name" value="EF-hand"/>
    <property type="match status" value="1"/>
</dbReference>
<dbReference type="GO" id="GO:0005509">
    <property type="term" value="F:calcium ion binding"/>
    <property type="evidence" value="ECO:0007669"/>
    <property type="project" value="InterPro"/>
</dbReference>
<dbReference type="RefSeq" id="WP_149523136.1">
    <property type="nucleotide sequence ID" value="NZ_VTOU01000003.1"/>
</dbReference>
<dbReference type="PROSITE" id="PS00018">
    <property type="entry name" value="EF_HAND_1"/>
    <property type="match status" value="1"/>
</dbReference>
<name>A0A5D9C4D7_9SPHN</name>
<keyword evidence="4" id="KW-1185">Reference proteome</keyword>
<dbReference type="InterPro" id="IPR002048">
    <property type="entry name" value="EF_hand_dom"/>
</dbReference>
<evidence type="ECO:0000256" key="1">
    <source>
        <dbReference type="SAM" id="SignalP"/>
    </source>
</evidence>
<organism evidence="3 4">
    <name type="scientific">Sphingomonas montanisoli</name>
    <dbReference type="NCBI Taxonomy" id="2606412"/>
    <lineage>
        <taxon>Bacteria</taxon>
        <taxon>Pseudomonadati</taxon>
        <taxon>Pseudomonadota</taxon>
        <taxon>Alphaproteobacteria</taxon>
        <taxon>Sphingomonadales</taxon>
        <taxon>Sphingomonadaceae</taxon>
        <taxon>Sphingomonas</taxon>
    </lineage>
</organism>
<dbReference type="EMBL" id="VTOU01000003">
    <property type="protein sequence ID" value="TZG26333.1"/>
    <property type="molecule type" value="Genomic_DNA"/>
</dbReference>
<evidence type="ECO:0000313" key="3">
    <source>
        <dbReference type="EMBL" id="TZG26333.1"/>
    </source>
</evidence>
<dbReference type="InterPro" id="IPR018247">
    <property type="entry name" value="EF_Hand_1_Ca_BS"/>
</dbReference>
<evidence type="ECO:0000259" key="2">
    <source>
        <dbReference type="PROSITE" id="PS50222"/>
    </source>
</evidence>
<comment type="caution">
    <text evidence="3">The sequence shown here is derived from an EMBL/GenBank/DDBJ whole genome shotgun (WGS) entry which is preliminary data.</text>
</comment>